<keyword evidence="2" id="KW-1185">Reference proteome</keyword>
<dbReference type="AlphaFoldDB" id="A0A1T4QQ32"/>
<dbReference type="NCBIfam" id="TIGR04019">
    <property type="entry name" value="B_thiol_YtxJ"/>
    <property type="match status" value="1"/>
</dbReference>
<dbReference type="Proteomes" id="UP000189933">
    <property type="component" value="Unassembled WGS sequence"/>
</dbReference>
<reference evidence="2" key="1">
    <citation type="submission" date="2017-02" db="EMBL/GenBank/DDBJ databases">
        <authorList>
            <person name="Varghese N."/>
            <person name="Submissions S."/>
        </authorList>
    </citation>
    <scope>NUCLEOTIDE SEQUENCE [LARGE SCALE GENOMIC DNA]</scope>
    <source>
        <strain evidence="2">DSM 16521</strain>
    </source>
</reference>
<dbReference type="OrthoDB" id="677051at2"/>
<accession>A0A1T4QQ32</accession>
<name>A0A1T4QQ32_9FIRM</name>
<dbReference type="InterPro" id="IPR022551">
    <property type="entry name" value="BrxC"/>
</dbReference>
<dbReference type="EMBL" id="FUXM01000020">
    <property type="protein sequence ID" value="SKA05368.1"/>
    <property type="molecule type" value="Genomic_DNA"/>
</dbReference>
<evidence type="ECO:0000313" key="1">
    <source>
        <dbReference type="EMBL" id="SKA05368.1"/>
    </source>
</evidence>
<dbReference type="Pfam" id="PF11009">
    <property type="entry name" value="BrxC"/>
    <property type="match status" value="1"/>
</dbReference>
<proteinExistence type="predicted"/>
<dbReference type="Gene3D" id="3.40.30.10">
    <property type="entry name" value="Glutaredoxin"/>
    <property type="match status" value="1"/>
</dbReference>
<organism evidence="1 2">
    <name type="scientific">Carboxydocella sporoproducens DSM 16521</name>
    <dbReference type="NCBI Taxonomy" id="1121270"/>
    <lineage>
        <taxon>Bacteria</taxon>
        <taxon>Bacillati</taxon>
        <taxon>Bacillota</taxon>
        <taxon>Clostridia</taxon>
        <taxon>Eubacteriales</taxon>
        <taxon>Clostridiales Family XVI. Incertae Sedis</taxon>
        <taxon>Carboxydocella</taxon>
    </lineage>
</organism>
<protein>
    <submittedName>
        <fullName evidence="1">Bacillithiol system protein YtxJ</fullName>
    </submittedName>
</protein>
<sequence length="110" mass="12332">MGKFIDVMQVEELEEILRQGGKKLFFKHSATCPISARAHQEVEQWLAERGPEQVVYRIVVQAARPVSNRLAEVSGVAHASPQVLWLDGTSPLWHTSHGQITRANLQAHIN</sequence>
<dbReference type="RefSeq" id="WP_159071959.1">
    <property type="nucleotide sequence ID" value="NZ_FUXM01000020.1"/>
</dbReference>
<evidence type="ECO:0000313" key="2">
    <source>
        <dbReference type="Proteomes" id="UP000189933"/>
    </source>
</evidence>
<gene>
    <name evidence="1" type="ORF">SAMN02745885_01738</name>
</gene>